<feature type="signal peptide" evidence="2">
    <location>
        <begin position="1"/>
        <end position="30"/>
    </location>
</feature>
<keyword evidence="1" id="KW-0812">Transmembrane</keyword>
<accession>A0A286GAA3</accession>
<dbReference type="EMBL" id="OCNJ01000002">
    <property type="protein sequence ID" value="SOD92430.1"/>
    <property type="molecule type" value="Genomic_DNA"/>
</dbReference>
<keyword evidence="1" id="KW-0472">Membrane</keyword>
<evidence type="ECO:0000313" key="3">
    <source>
        <dbReference type="EMBL" id="SOD92430.1"/>
    </source>
</evidence>
<organism evidence="3 4">
    <name type="scientific">Caenispirillum bisanense</name>
    <dbReference type="NCBI Taxonomy" id="414052"/>
    <lineage>
        <taxon>Bacteria</taxon>
        <taxon>Pseudomonadati</taxon>
        <taxon>Pseudomonadota</taxon>
        <taxon>Alphaproteobacteria</taxon>
        <taxon>Rhodospirillales</taxon>
        <taxon>Novispirillaceae</taxon>
        <taxon>Caenispirillum</taxon>
    </lineage>
</organism>
<evidence type="ECO:0000256" key="1">
    <source>
        <dbReference type="SAM" id="Phobius"/>
    </source>
</evidence>
<gene>
    <name evidence="3" type="ORF">SAMN05421508_102430</name>
</gene>
<dbReference type="Proteomes" id="UP000219621">
    <property type="component" value="Unassembled WGS sequence"/>
</dbReference>
<evidence type="ECO:0000256" key="2">
    <source>
        <dbReference type="SAM" id="SignalP"/>
    </source>
</evidence>
<name>A0A286GAA3_9PROT</name>
<keyword evidence="2" id="KW-0732">Signal</keyword>
<evidence type="ECO:0008006" key="5">
    <source>
        <dbReference type="Google" id="ProtNLM"/>
    </source>
</evidence>
<protein>
    <recommendedName>
        <fullName evidence="5">VPLPA-CTERM protein sorting domain-containing protein</fullName>
    </recommendedName>
</protein>
<feature type="chain" id="PRO_5013126485" description="VPLPA-CTERM protein sorting domain-containing protein" evidence="2">
    <location>
        <begin position="31"/>
        <end position="221"/>
    </location>
</feature>
<feature type="transmembrane region" description="Helical" evidence="1">
    <location>
        <begin position="181"/>
        <end position="200"/>
    </location>
</feature>
<proteinExistence type="predicted"/>
<evidence type="ECO:0000313" key="4">
    <source>
        <dbReference type="Proteomes" id="UP000219621"/>
    </source>
</evidence>
<keyword evidence="1" id="KW-1133">Transmembrane helix</keyword>
<dbReference type="RefSeq" id="WP_097278176.1">
    <property type="nucleotide sequence ID" value="NZ_OCNJ01000002.1"/>
</dbReference>
<keyword evidence="4" id="KW-1185">Reference proteome</keyword>
<dbReference type="AlphaFoldDB" id="A0A286GAA3"/>
<reference evidence="3 4" key="1">
    <citation type="submission" date="2017-09" db="EMBL/GenBank/DDBJ databases">
        <authorList>
            <person name="Ehlers B."/>
            <person name="Leendertz F.H."/>
        </authorList>
    </citation>
    <scope>NUCLEOTIDE SEQUENCE [LARGE SCALE GENOMIC DNA]</scope>
    <source>
        <strain evidence="3 4">USBA 140</strain>
    </source>
</reference>
<sequence>MLLFNRIKGAARLAAVTAFAVGGVTATAEAASISITPGATEGATTVTGTGSACGGGSSFGSFTSCTAGGNAKADTVTAALAAELTNYSEVDLTGGYYPGKPDGAITKLGSEFKGGDTNTFTFSGLPQDTLFISLKQGNAFEIFNVAQYASRDMLLAVTHTLGTDTSNIAIWTGSVPGVAPVPLPAAGLLFVPALAGLYAAGRIRRKKAAVQTAGPATAQVA</sequence>